<proteinExistence type="predicted"/>
<keyword evidence="4" id="KW-1185">Reference proteome</keyword>
<dbReference type="InterPro" id="IPR036735">
    <property type="entry name" value="NGN_dom_sf"/>
</dbReference>
<gene>
    <name evidence="3" type="ORF">C8F04DRAFT_1193122</name>
</gene>
<accession>A0AAD6SCN2</accession>
<evidence type="ECO:0000313" key="4">
    <source>
        <dbReference type="Proteomes" id="UP001218188"/>
    </source>
</evidence>
<dbReference type="GO" id="GO:0003729">
    <property type="term" value="F:mRNA binding"/>
    <property type="evidence" value="ECO:0007669"/>
    <property type="project" value="TreeGrafter"/>
</dbReference>
<dbReference type="EMBL" id="JARJCM010000182">
    <property type="protein sequence ID" value="KAJ7023815.1"/>
    <property type="molecule type" value="Genomic_DNA"/>
</dbReference>
<dbReference type="Gene3D" id="3.30.70.940">
    <property type="entry name" value="NusG, N-terminal domain"/>
    <property type="match status" value="1"/>
</dbReference>
<organism evidence="3 4">
    <name type="scientific">Mycena alexandri</name>
    <dbReference type="NCBI Taxonomy" id="1745969"/>
    <lineage>
        <taxon>Eukaryota</taxon>
        <taxon>Fungi</taxon>
        <taxon>Dikarya</taxon>
        <taxon>Basidiomycota</taxon>
        <taxon>Agaricomycotina</taxon>
        <taxon>Agaricomycetes</taxon>
        <taxon>Agaricomycetidae</taxon>
        <taxon>Agaricales</taxon>
        <taxon>Marasmiineae</taxon>
        <taxon>Mycenaceae</taxon>
        <taxon>Mycena</taxon>
    </lineage>
</organism>
<feature type="domain" description="NGN" evidence="2">
    <location>
        <begin position="212"/>
        <end position="294"/>
    </location>
</feature>
<name>A0AAD6SCN2_9AGAR</name>
<feature type="region of interest" description="Disordered" evidence="1">
    <location>
        <begin position="91"/>
        <end position="113"/>
    </location>
</feature>
<dbReference type="GO" id="GO:0006357">
    <property type="term" value="P:regulation of transcription by RNA polymerase II"/>
    <property type="evidence" value="ECO:0007669"/>
    <property type="project" value="InterPro"/>
</dbReference>
<comment type="caution">
    <text evidence="3">The sequence shown here is derived from an EMBL/GenBank/DDBJ whole genome shotgun (WGS) entry which is preliminary data.</text>
</comment>
<dbReference type="PANTHER" id="PTHR11125:SF7">
    <property type="entry name" value="TRANSCRIPTION ELONGATION FACTOR SPT5"/>
    <property type="match status" value="1"/>
</dbReference>
<dbReference type="GO" id="GO:0032044">
    <property type="term" value="C:DSIF complex"/>
    <property type="evidence" value="ECO:0007669"/>
    <property type="project" value="TreeGrafter"/>
</dbReference>
<evidence type="ECO:0000259" key="2">
    <source>
        <dbReference type="Pfam" id="PF03439"/>
    </source>
</evidence>
<dbReference type="Pfam" id="PF03439">
    <property type="entry name" value="Spt5-NGN"/>
    <property type="match status" value="1"/>
</dbReference>
<dbReference type="InterPro" id="IPR005100">
    <property type="entry name" value="NGN-domain"/>
</dbReference>
<dbReference type="AlphaFoldDB" id="A0AAD6SCN2"/>
<dbReference type="GO" id="GO:0032784">
    <property type="term" value="P:regulation of DNA-templated transcription elongation"/>
    <property type="evidence" value="ECO:0007669"/>
    <property type="project" value="InterPro"/>
</dbReference>
<dbReference type="Proteomes" id="UP001218188">
    <property type="component" value="Unassembled WGS sequence"/>
</dbReference>
<dbReference type="PANTHER" id="PTHR11125">
    <property type="entry name" value="SUPPRESSOR OF TY 5"/>
    <property type="match status" value="1"/>
</dbReference>
<protein>
    <recommendedName>
        <fullName evidence="2">NGN domain-containing protein</fullName>
    </recommendedName>
</protein>
<dbReference type="GO" id="GO:0006368">
    <property type="term" value="P:transcription elongation by RNA polymerase II"/>
    <property type="evidence" value="ECO:0007669"/>
    <property type="project" value="TreeGrafter"/>
</dbReference>
<evidence type="ECO:0000256" key="1">
    <source>
        <dbReference type="SAM" id="MobiDB-lite"/>
    </source>
</evidence>
<reference evidence="3" key="1">
    <citation type="submission" date="2023-03" db="EMBL/GenBank/DDBJ databases">
        <title>Massive genome expansion in bonnet fungi (Mycena s.s.) driven by repeated elements and novel gene families across ecological guilds.</title>
        <authorList>
            <consortium name="Lawrence Berkeley National Laboratory"/>
            <person name="Harder C.B."/>
            <person name="Miyauchi S."/>
            <person name="Viragh M."/>
            <person name="Kuo A."/>
            <person name="Thoen E."/>
            <person name="Andreopoulos B."/>
            <person name="Lu D."/>
            <person name="Skrede I."/>
            <person name="Drula E."/>
            <person name="Henrissat B."/>
            <person name="Morin E."/>
            <person name="Kohler A."/>
            <person name="Barry K."/>
            <person name="LaButti K."/>
            <person name="Morin E."/>
            <person name="Salamov A."/>
            <person name="Lipzen A."/>
            <person name="Mereny Z."/>
            <person name="Hegedus B."/>
            <person name="Baldrian P."/>
            <person name="Stursova M."/>
            <person name="Weitz H."/>
            <person name="Taylor A."/>
            <person name="Grigoriev I.V."/>
            <person name="Nagy L.G."/>
            <person name="Martin F."/>
            <person name="Kauserud H."/>
        </authorList>
    </citation>
    <scope>NUCLEOTIDE SEQUENCE</scope>
    <source>
        <strain evidence="3">CBHHK200</strain>
    </source>
</reference>
<evidence type="ECO:0000313" key="3">
    <source>
        <dbReference type="EMBL" id="KAJ7023815.1"/>
    </source>
</evidence>
<sequence length="896" mass="99380">MLTIKEVLAAPFGPYQNSDILNPAWVPQGKKLSQLSRLRLLLDNNEIIGLDSCERYLTSVKDSAPVFFLAVLVIDKLEWLSEAGKAVLQKELNKRDKASSTHSSSQNSQKSTQPRHLSLGVLYDPTPHIGFKLSIWIGCFLDKRAFADDIRPRPVAIAMLDDVGPSPEEEVDAIQLRYRERAAREFISFENARETFQWAHTEDEKPSLSDPSIWRLRVKSGHESDFVRTATLMLPSSAFHSSVKSITAPATMRGSVYVETDDPASIKYLHMRVAFVLQNFQPERVPVTDYVSLLSCKSPALMTSGSWARIKRKGPYCGALAWIQHADLYKCCYELWHAPIATDVDSEEYSLFRQCHLLDGTSCSLIDAELYGGLLVQQNVPLYFVVEADACPTLRELEEFSSRLPSNAGQAPYGGEDLFAALKTSVSLLQHTCPSVRGDRVHVVAGPLSGCIGTVKIADMRILTIQLLIPMDAVEEVERSDVVYHLSPGELVEIIHGPRTSVRCWIVSVDWQRRVASVVAHTFTIYTGPDGPYYIPLKAELDEFDIELAFLKPTSHVFSTPHPSVIGPPAAKIKKLSQTPDQLAGIEVRIGGKNKLSGVFGTIVAGYHDYKAASVLTEGRAENVKVKIPLDQLTERHTGKSLKDYVDLPGPTLGWFVRPALEEAVFHGAMEGSWNDSSVAIDRQDLFPELYSSNATITVPPAHAVWSMNSSDAGPSNRGIWLTQPALRGLTVDVVIRNSQRSHNGKYEGKIGTLTIPTDKRISMGNRDNSLNVNVITSTSAVRPFKLWHIFPLTTTKFEGHIRSENAISILDALSTWAVIIGPDRSGNSDHIGKLGQISLGGFIVVNNEQWLDVEITSLCRSDPFPRFRLTIGPILTEEDKERRERLRAAIENDTL</sequence>
<feature type="compositionally biased region" description="Low complexity" evidence="1">
    <location>
        <begin position="100"/>
        <end position="112"/>
    </location>
</feature>
<dbReference type="InterPro" id="IPR039659">
    <property type="entry name" value="SPT5"/>
</dbReference>